<dbReference type="GO" id="GO:0022857">
    <property type="term" value="F:transmembrane transporter activity"/>
    <property type="evidence" value="ECO:0007669"/>
    <property type="project" value="InterPro"/>
</dbReference>
<dbReference type="OrthoDB" id="2213137at2759"/>
<dbReference type="RefSeq" id="XP_013283587.1">
    <property type="nucleotide sequence ID" value="XM_013428133.1"/>
</dbReference>
<keyword evidence="4" id="KW-1133">Transmembrane helix</keyword>
<dbReference type="HOGENOM" id="CLU_001265_1_2_1"/>
<proteinExistence type="inferred from homology"/>
<feature type="transmembrane region" description="Helical" evidence="4">
    <location>
        <begin position="88"/>
        <end position="109"/>
    </location>
</feature>
<sequence length="452" mass="49450">MDTSVELGSTSQTMPRDRDGEHMERAEEGDTGPNNEASLNPVDGGWAAWKLLLAAFVFEALLWAGFPLSFGVFQNYYSHLPDFVHQRYISVIGTIASGMSYMGAPLIIPVLKRYAKYRGQMIWFGWTLCILGILCGSFARTVGSLIFTQGVMYGVGFIIFYYPIISMVNEYWITRRGMAYGFLCSASGFSGIVMPLSLEVMLNKYGYPTTLRAVAIGLVVLTGPLIPLLKGRLPASTQSISPRTNWAFLKTPLFWIYTASNLMQGLGYFFPSLYIPSYASTLGLSSRQGSLLLAIMCVSQVLGQFSFGYLSDRRLSVMALSFASTLIPAAAVFALWGLARNFAMLCAFALVYGFFGAGYTALWARMGMGVTTDVTSAFAVFGLFNFGKGIGNVLAGPISANMLLFDRINVGRYAIGKYEVLVLFTGSCMLASAVSIAVGYLDVQKLRLRQRP</sequence>
<feature type="transmembrane region" description="Helical" evidence="4">
    <location>
        <begin position="145"/>
        <end position="165"/>
    </location>
</feature>
<keyword evidence="4" id="KW-0472">Membrane</keyword>
<feature type="transmembrane region" description="Helical" evidence="4">
    <location>
        <begin position="342"/>
        <end position="364"/>
    </location>
</feature>
<dbReference type="InterPro" id="IPR011701">
    <property type="entry name" value="MFS"/>
</dbReference>
<evidence type="ECO:0000259" key="5">
    <source>
        <dbReference type="PROSITE" id="PS50850"/>
    </source>
</evidence>
<accession>A0A0D2H526</accession>
<reference evidence="6 7" key="1">
    <citation type="submission" date="2015-01" db="EMBL/GenBank/DDBJ databases">
        <title>The Genome Sequence of Fonsecaea pedrosoi CBS 271.37.</title>
        <authorList>
            <consortium name="The Broad Institute Genomics Platform"/>
            <person name="Cuomo C."/>
            <person name="de Hoog S."/>
            <person name="Gorbushina A."/>
            <person name="Stielow B."/>
            <person name="Teixiera M."/>
            <person name="Abouelleil A."/>
            <person name="Chapman S.B."/>
            <person name="Priest M."/>
            <person name="Young S.K."/>
            <person name="Wortman J."/>
            <person name="Nusbaum C."/>
            <person name="Birren B."/>
        </authorList>
    </citation>
    <scope>NUCLEOTIDE SEQUENCE [LARGE SCALE GENOMIC DNA]</scope>
    <source>
        <strain evidence="6 7">CBS 271.37</strain>
    </source>
</reference>
<feature type="domain" description="Major facilitator superfamily (MFS) profile" evidence="5">
    <location>
        <begin position="253"/>
        <end position="452"/>
    </location>
</feature>
<organism evidence="6 7">
    <name type="scientific">Fonsecaea pedrosoi CBS 271.37</name>
    <dbReference type="NCBI Taxonomy" id="1442368"/>
    <lineage>
        <taxon>Eukaryota</taxon>
        <taxon>Fungi</taxon>
        <taxon>Dikarya</taxon>
        <taxon>Ascomycota</taxon>
        <taxon>Pezizomycotina</taxon>
        <taxon>Eurotiomycetes</taxon>
        <taxon>Chaetothyriomycetidae</taxon>
        <taxon>Chaetothyriales</taxon>
        <taxon>Herpotrichiellaceae</taxon>
        <taxon>Fonsecaea</taxon>
    </lineage>
</organism>
<keyword evidence="7" id="KW-1185">Reference proteome</keyword>
<comment type="similarity">
    <text evidence="2">Belongs to the major facilitator superfamily. Monocarboxylate porter (TC 2.A.1.13) family.</text>
</comment>
<feature type="transmembrane region" description="Helical" evidence="4">
    <location>
        <begin position="376"/>
        <end position="400"/>
    </location>
</feature>
<dbReference type="Proteomes" id="UP000053029">
    <property type="component" value="Unassembled WGS sequence"/>
</dbReference>
<dbReference type="Pfam" id="PF07690">
    <property type="entry name" value="MFS_1"/>
    <property type="match status" value="1"/>
</dbReference>
<feature type="region of interest" description="Disordered" evidence="3">
    <location>
        <begin position="1"/>
        <end position="38"/>
    </location>
</feature>
<dbReference type="VEuPathDB" id="FungiDB:Z517_06393"/>
<dbReference type="InterPro" id="IPR050327">
    <property type="entry name" value="Proton-linked_MCT"/>
</dbReference>
<evidence type="ECO:0000256" key="1">
    <source>
        <dbReference type="ARBA" id="ARBA00004141"/>
    </source>
</evidence>
<feature type="transmembrane region" description="Helical" evidence="4">
    <location>
        <begin position="252"/>
        <end position="270"/>
    </location>
</feature>
<dbReference type="GO" id="GO:0016020">
    <property type="term" value="C:membrane"/>
    <property type="evidence" value="ECO:0007669"/>
    <property type="project" value="UniProtKB-SubCell"/>
</dbReference>
<feature type="transmembrane region" description="Helical" evidence="4">
    <location>
        <begin position="317"/>
        <end position="336"/>
    </location>
</feature>
<feature type="compositionally biased region" description="Polar residues" evidence="3">
    <location>
        <begin position="1"/>
        <end position="14"/>
    </location>
</feature>
<evidence type="ECO:0000313" key="6">
    <source>
        <dbReference type="EMBL" id="KIW79779.1"/>
    </source>
</evidence>
<comment type="subcellular location">
    <subcellularLocation>
        <location evidence="1">Membrane</location>
        <topology evidence="1">Multi-pass membrane protein</topology>
    </subcellularLocation>
</comment>
<dbReference type="Gene3D" id="1.20.1250.20">
    <property type="entry name" value="MFS general substrate transporter like domains"/>
    <property type="match status" value="2"/>
</dbReference>
<dbReference type="InterPro" id="IPR020846">
    <property type="entry name" value="MFS_dom"/>
</dbReference>
<dbReference type="PANTHER" id="PTHR11360:SF287">
    <property type="entry name" value="MFS MONOCARBOXYLATE TRANSPORTER"/>
    <property type="match status" value="1"/>
</dbReference>
<dbReference type="GeneID" id="25305883"/>
<feature type="transmembrane region" description="Helical" evidence="4">
    <location>
        <begin position="210"/>
        <end position="231"/>
    </location>
</feature>
<evidence type="ECO:0000313" key="7">
    <source>
        <dbReference type="Proteomes" id="UP000053029"/>
    </source>
</evidence>
<feature type="transmembrane region" description="Helical" evidence="4">
    <location>
        <begin position="121"/>
        <end position="139"/>
    </location>
</feature>
<evidence type="ECO:0000256" key="4">
    <source>
        <dbReference type="SAM" id="Phobius"/>
    </source>
</evidence>
<evidence type="ECO:0000256" key="2">
    <source>
        <dbReference type="ARBA" id="ARBA00006727"/>
    </source>
</evidence>
<feature type="transmembrane region" description="Helical" evidence="4">
    <location>
        <begin position="290"/>
        <end position="310"/>
    </location>
</feature>
<evidence type="ECO:0000256" key="3">
    <source>
        <dbReference type="SAM" id="MobiDB-lite"/>
    </source>
</evidence>
<dbReference type="InterPro" id="IPR036259">
    <property type="entry name" value="MFS_trans_sf"/>
</dbReference>
<feature type="transmembrane region" description="Helical" evidence="4">
    <location>
        <begin position="420"/>
        <end position="441"/>
    </location>
</feature>
<protein>
    <recommendedName>
        <fullName evidence="5">Major facilitator superfamily (MFS) profile domain-containing protein</fullName>
    </recommendedName>
</protein>
<dbReference type="EMBL" id="KN846972">
    <property type="protein sequence ID" value="KIW79779.1"/>
    <property type="molecule type" value="Genomic_DNA"/>
</dbReference>
<dbReference type="PROSITE" id="PS50850">
    <property type="entry name" value="MFS"/>
    <property type="match status" value="1"/>
</dbReference>
<dbReference type="PANTHER" id="PTHR11360">
    <property type="entry name" value="MONOCARBOXYLATE TRANSPORTER"/>
    <property type="match status" value="1"/>
</dbReference>
<dbReference type="AlphaFoldDB" id="A0A0D2H526"/>
<name>A0A0D2H526_9EURO</name>
<keyword evidence="4" id="KW-0812">Transmembrane</keyword>
<feature type="compositionally biased region" description="Basic and acidic residues" evidence="3">
    <location>
        <begin position="15"/>
        <end position="28"/>
    </location>
</feature>
<dbReference type="SUPFAM" id="SSF103473">
    <property type="entry name" value="MFS general substrate transporter"/>
    <property type="match status" value="1"/>
</dbReference>
<gene>
    <name evidence="6" type="ORF">Z517_06393</name>
</gene>
<feature type="transmembrane region" description="Helical" evidence="4">
    <location>
        <begin position="51"/>
        <end position="76"/>
    </location>
</feature>
<feature type="transmembrane region" description="Helical" evidence="4">
    <location>
        <begin position="177"/>
        <end position="198"/>
    </location>
</feature>